<protein>
    <submittedName>
        <fullName evidence="2">Uncharacterized protein</fullName>
    </submittedName>
</protein>
<sequence length="319" mass="33917">MGSEGEAKGARGKDEGTWKDMGLVGPVDLSVGKASCSRQETGAHGQNVGMKRKQVGGDSSRPRDDAVSKAEGRGAGVRCTVGVGFWGGSLDSAAEVSQGARHSGPVAGLSSEAVAELEARIREQCKAVEENEALWERLFMAREQEADQVRQVKKAKGILIKGRDRLGPEIMGPRGHWLWVPEEPGDGGQAEGAGAARRPSSVVDTPGWSGPAGGGTRPADEAGRKLGTPKEQTTREGSRCTSTVERVKERGLDEVFDGEVVLELDYEDASDEWEKGEVLDEGKGCQDVKAGGWGTQTRHQRHTRVAEGSRHGGQAPKEE</sequence>
<evidence type="ECO:0000313" key="3">
    <source>
        <dbReference type="Proteomes" id="UP001066276"/>
    </source>
</evidence>
<feature type="region of interest" description="Disordered" evidence="1">
    <location>
        <begin position="183"/>
        <end position="244"/>
    </location>
</feature>
<evidence type="ECO:0000256" key="1">
    <source>
        <dbReference type="SAM" id="MobiDB-lite"/>
    </source>
</evidence>
<dbReference type="Proteomes" id="UP001066276">
    <property type="component" value="Chromosome 6"/>
</dbReference>
<dbReference type="EMBL" id="JANPWB010000010">
    <property type="protein sequence ID" value="KAJ1136837.1"/>
    <property type="molecule type" value="Genomic_DNA"/>
</dbReference>
<feature type="region of interest" description="Disordered" evidence="1">
    <location>
        <begin position="1"/>
        <end position="21"/>
    </location>
</feature>
<keyword evidence="3" id="KW-1185">Reference proteome</keyword>
<gene>
    <name evidence="2" type="ORF">NDU88_003251</name>
</gene>
<feature type="compositionally biased region" description="Basic and acidic residues" evidence="1">
    <location>
        <begin position="304"/>
        <end position="319"/>
    </location>
</feature>
<proteinExistence type="predicted"/>
<name>A0AAV7QB82_PLEWA</name>
<reference evidence="2" key="1">
    <citation type="journal article" date="2022" name="bioRxiv">
        <title>Sequencing and chromosome-scale assembly of the giantPleurodeles waltlgenome.</title>
        <authorList>
            <person name="Brown T."/>
            <person name="Elewa A."/>
            <person name="Iarovenko S."/>
            <person name="Subramanian E."/>
            <person name="Araus A.J."/>
            <person name="Petzold A."/>
            <person name="Susuki M."/>
            <person name="Suzuki K.-i.T."/>
            <person name="Hayashi T."/>
            <person name="Toyoda A."/>
            <person name="Oliveira C."/>
            <person name="Osipova E."/>
            <person name="Leigh N.D."/>
            <person name="Simon A."/>
            <person name="Yun M.H."/>
        </authorList>
    </citation>
    <scope>NUCLEOTIDE SEQUENCE</scope>
    <source>
        <strain evidence="2">20211129_DDA</strain>
        <tissue evidence="2">Liver</tissue>
    </source>
</reference>
<evidence type="ECO:0000313" key="2">
    <source>
        <dbReference type="EMBL" id="KAJ1136837.1"/>
    </source>
</evidence>
<feature type="compositionally biased region" description="Basic and acidic residues" evidence="1">
    <location>
        <begin position="1"/>
        <end position="18"/>
    </location>
</feature>
<comment type="caution">
    <text evidence="2">The sequence shown here is derived from an EMBL/GenBank/DDBJ whole genome shotgun (WGS) entry which is preliminary data.</text>
</comment>
<dbReference type="AlphaFoldDB" id="A0AAV7QB82"/>
<feature type="region of interest" description="Disordered" evidence="1">
    <location>
        <begin position="34"/>
        <end position="73"/>
    </location>
</feature>
<feature type="region of interest" description="Disordered" evidence="1">
    <location>
        <begin position="277"/>
        <end position="319"/>
    </location>
</feature>
<organism evidence="2 3">
    <name type="scientific">Pleurodeles waltl</name>
    <name type="common">Iberian ribbed newt</name>
    <dbReference type="NCBI Taxonomy" id="8319"/>
    <lineage>
        <taxon>Eukaryota</taxon>
        <taxon>Metazoa</taxon>
        <taxon>Chordata</taxon>
        <taxon>Craniata</taxon>
        <taxon>Vertebrata</taxon>
        <taxon>Euteleostomi</taxon>
        <taxon>Amphibia</taxon>
        <taxon>Batrachia</taxon>
        <taxon>Caudata</taxon>
        <taxon>Salamandroidea</taxon>
        <taxon>Salamandridae</taxon>
        <taxon>Pleurodelinae</taxon>
        <taxon>Pleurodeles</taxon>
    </lineage>
</organism>
<accession>A0AAV7QB82</accession>
<feature type="compositionally biased region" description="Basic and acidic residues" evidence="1">
    <location>
        <begin position="277"/>
        <end position="286"/>
    </location>
</feature>
<feature type="compositionally biased region" description="Basic and acidic residues" evidence="1">
    <location>
        <begin position="60"/>
        <end position="72"/>
    </location>
</feature>